<evidence type="ECO:0000259" key="1">
    <source>
        <dbReference type="Pfam" id="PF22479"/>
    </source>
</evidence>
<name>A0A0A2Y741_9PAST</name>
<feature type="domain" description="Cyanophage baseplate Pam3 plug gp18" evidence="1">
    <location>
        <begin position="4"/>
        <end position="98"/>
    </location>
</feature>
<proteinExistence type="predicted"/>
<comment type="caution">
    <text evidence="2">The sequence shown here is derived from an EMBL/GenBank/DDBJ whole genome shotgun (WGS) entry which is preliminary data.</text>
</comment>
<organism evidence="2 3">
    <name type="scientific">Gallibacterium anatis</name>
    <dbReference type="NCBI Taxonomy" id="750"/>
    <lineage>
        <taxon>Bacteria</taxon>
        <taxon>Pseudomonadati</taxon>
        <taxon>Pseudomonadota</taxon>
        <taxon>Gammaproteobacteria</taxon>
        <taxon>Pasteurellales</taxon>
        <taxon>Pasteurellaceae</taxon>
        <taxon>Gallibacterium</taxon>
    </lineage>
</organism>
<evidence type="ECO:0000313" key="3">
    <source>
        <dbReference type="Proteomes" id="UP000030526"/>
    </source>
</evidence>
<dbReference type="InterPro" id="IPR054252">
    <property type="entry name" value="Pam3_gp18"/>
</dbReference>
<accession>A0A0A2Y741</accession>
<dbReference type="AlphaFoldDB" id="A0A0A2Y741"/>
<sequence>MAIYSIPLKATPNQELIVNLGNQNIGITVITRNNNSLYISVTADSETIINNRICRANQPLIDAQYKPINGELMIVDKLGDTDPRWQDLNSRYILYWIDKDEL</sequence>
<evidence type="ECO:0000313" key="2">
    <source>
        <dbReference type="EMBL" id="KGQ33209.1"/>
    </source>
</evidence>
<dbReference type="Proteomes" id="UP000030526">
    <property type="component" value="Unassembled WGS sequence"/>
</dbReference>
<reference evidence="2 3" key="1">
    <citation type="submission" date="2014-08" db="EMBL/GenBank/DDBJ databases">
        <title>Chaperone-usher fimbriae in a diverse selection of Gallibacterium genomes.</title>
        <authorList>
            <person name="Kudirkiene E."/>
            <person name="Bager R.J."/>
            <person name="Johnson T.J."/>
            <person name="Bojesen A.M."/>
        </authorList>
    </citation>
    <scope>NUCLEOTIDE SEQUENCE [LARGE SCALE GENOMIC DNA]</scope>
    <source>
        <strain evidence="2 3">20558/3kl.</strain>
    </source>
</reference>
<dbReference type="EMBL" id="JPXS01000015">
    <property type="protein sequence ID" value="KGQ33209.1"/>
    <property type="molecule type" value="Genomic_DNA"/>
</dbReference>
<gene>
    <name evidence="2" type="ORF">JP32_03135</name>
</gene>
<protein>
    <recommendedName>
        <fullName evidence="1">Cyanophage baseplate Pam3 plug gp18 domain-containing protein</fullName>
    </recommendedName>
</protein>
<dbReference type="Pfam" id="PF22479">
    <property type="entry name" value="Pam3_gp18"/>
    <property type="match status" value="1"/>
</dbReference>
<dbReference type="RefSeq" id="WP_039083584.1">
    <property type="nucleotide sequence ID" value="NZ_JPXS01000015.1"/>
</dbReference>